<reference evidence="4 5" key="1">
    <citation type="submission" date="2019-10" db="EMBL/GenBank/DDBJ databases">
        <title>Sequencing and Assembly of Multiple Reported Metal-Biooxidizing Members of the Extremely Thermoacidophilic Archaeal Family Sulfolobaceae.</title>
        <authorList>
            <person name="Counts J.A."/>
            <person name="Kelly R.M."/>
        </authorList>
    </citation>
    <scope>NUCLEOTIDE SEQUENCE [LARGE SCALE GENOMIC DNA]</scope>
    <source>
        <strain evidence="4 5">DSM 6482</strain>
    </source>
</reference>
<dbReference type="SUPFAM" id="SSF51556">
    <property type="entry name" value="Metallo-dependent hydrolases"/>
    <property type="match status" value="1"/>
</dbReference>
<feature type="domain" description="Amidohydrolase 3" evidence="3">
    <location>
        <begin position="35"/>
        <end position="390"/>
    </location>
</feature>
<keyword evidence="1" id="KW-0479">Metal-binding</keyword>
<dbReference type="InterPro" id="IPR032466">
    <property type="entry name" value="Metal_Hydrolase"/>
</dbReference>
<dbReference type="InterPro" id="IPR013108">
    <property type="entry name" value="Amidohydro_3"/>
</dbReference>
<dbReference type="Gene3D" id="3.20.20.140">
    <property type="entry name" value="Metal-dependent hydrolases"/>
    <property type="match status" value="1"/>
</dbReference>
<dbReference type="PANTHER" id="PTHR32027">
    <property type="entry name" value="CYTOSINE DEAMINASE"/>
    <property type="match status" value="1"/>
</dbReference>
<name>A0A6A9QHT5_SULME</name>
<evidence type="ECO:0000256" key="1">
    <source>
        <dbReference type="ARBA" id="ARBA00022723"/>
    </source>
</evidence>
<evidence type="ECO:0000259" key="3">
    <source>
        <dbReference type="Pfam" id="PF07969"/>
    </source>
</evidence>
<evidence type="ECO:0000313" key="4">
    <source>
        <dbReference type="EMBL" id="MUN28254.1"/>
    </source>
</evidence>
<proteinExistence type="predicted"/>
<dbReference type="Pfam" id="PF07969">
    <property type="entry name" value="Amidohydro_3"/>
    <property type="match status" value="1"/>
</dbReference>
<dbReference type="AlphaFoldDB" id="A0A6A9QHT5"/>
<dbReference type="CDD" id="cd01293">
    <property type="entry name" value="Bact_CD"/>
    <property type="match status" value="1"/>
</dbReference>
<evidence type="ECO:0000313" key="5">
    <source>
        <dbReference type="Proteomes" id="UP000470772"/>
    </source>
</evidence>
<dbReference type="InterPro" id="IPR011059">
    <property type="entry name" value="Metal-dep_hydrolase_composite"/>
</dbReference>
<dbReference type="SUPFAM" id="SSF51338">
    <property type="entry name" value="Composite domain of metallo-dependent hydrolases"/>
    <property type="match status" value="2"/>
</dbReference>
<accession>A0A6A9QHT5</accession>
<evidence type="ECO:0000256" key="2">
    <source>
        <dbReference type="ARBA" id="ARBA00022801"/>
    </source>
</evidence>
<comment type="caution">
    <text evidence="4">The sequence shown here is derived from an EMBL/GenBank/DDBJ whole genome shotgun (WGS) entry which is preliminary data.</text>
</comment>
<dbReference type="InterPro" id="IPR052349">
    <property type="entry name" value="Metallo-hydrolase_Enzymes"/>
</dbReference>
<dbReference type="OrthoDB" id="42542at2157"/>
<dbReference type="Gene3D" id="2.30.40.10">
    <property type="entry name" value="Urease, subunit C, domain 1"/>
    <property type="match status" value="1"/>
</dbReference>
<dbReference type="RefSeq" id="WP_054838175.1">
    <property type="nucleotide sequence ID" value="NZ_BBBY01000005.1"/>
</dbReference>
<gene>
    <name evidence="4" type="ORF">GC250_01945</name>
</gene>
<organism evidence="4 5">
    <name type="scientific">Sulfuracidifex metallicus DSM 6482 = JCM 9184</name>
    <dbReference type="NCBI Taxonomy" id="523847"/>
    <lineage>
        <taxon>Archaea</taxon>
        <taxon>Thermoproteota</taxon>
        <taxon>Thermoprotei</taxon>
        <taxon>Sulfolobales</taxon>
        <taxon>Sulfolobaceae</taxon>
        <taxon>Sulfuracidifex</taxon>
    </lineage>
</organism>
<dbReference type="GO" id="GO:0046872">
    <property type="term" value="F:metal ion binding"/>
    <property type="evidence" value="ECO:0007669"/>
    <property type="project" value="UniProtKB-KW"/>
</dbReference>
<dbReference type="GO" id="GO:0016814">
    <property type="term" value="F:hydrolase activity, acting on carbon-nitrogen (but not peptide) bonds, in cyclic amidines"/>
    <property type="evidence" value="ECO:0007669"/>
    <property type="project" value="TreeGrafter"/>
</dbReference>
<dbReference type="EMBL" id="WGGD01000005">
    <property type="protein sequence ID" value="MUN28254.1"/>
    <property type="molecule type" value="Genomic_DNA"/>
</dbReference>
<keyword evidence="5" id="KW-1185">Reference proteome</keyword>
<dbReference type="PANTHER" id="PTHR32027:SF0">
    <property type="entry name" value="CYTOSINE DEAMINASE"/>
    <property type="match status" value="1"/>
</dbReference>
<dbReference type="FunFam" id="3.20.20.140:FF:000019">
    <property type="entry name" value="Cytosine deaminase"/>
    <property type="match status" value="1"/>
</dbReference>
<protein>
    <submittedName>
        <fullName evidence="4">Amidohydrolase family protein</fullName>
    </submittedName>
</protein>
<dbReference type="Proteomes" id="UP000470772">
    <property type="component" value="Unassembled WGS sequence"/>
</dbReference>
<keyword evidence="2 4" id="KW-0378">Hydrolase</keyword>
<sequence>MKIKNAVLIDGKKVEINVEEGKFTCVRDQCPPQGEVLDAQGRLVIPPFFNMHFHLDSVFIGGENESGTLWEGIEKWREMKQKTTEEDVERRAYTALKLMLSQGTLWVRSHVDVTERSLKLLRALMKVKEEFKGLVDVQLTAFPQDGVFTDKGNDEILRKSLDYVDNVGMIPHAEITREDGVRSVEFAFRLARERNMDIDGHVDETDDPNSRFLEAVVKYTREYKWEGRVTAGHVTAMHSWDQNYVRRILPKVAESGVTVIANPLINVMLQGRMDGYPKRRGMAPLKLMKSFGVNVALGQDCIMDPWYPLGSGNMLQPLFMAIHLDQMNWREIRESLSFITYNAARAWRTSYGIEEGKPANLLLTNAEFPEDLLRFMEPPRFVIREGEVVARDGKEVKIKGKWEEVKRRP</sequence>